<organism evidence="2 3">
    <name type="scientific">Flavobacterium collinsii</name>
    <dbReference type="NCBI Taxonomy" id="1114861"/>
    <lineage>
        <taxon>Bacteria</taxon>
        <taxon>Pseudomonadati</taxon>
        <taxon>Bacteroidota</taxon>
        <taxon>Flavobacteriia</taxon>
        <taxon>Flavobacteriales</taxon>
        <taxon>Flavobacteriaceae</taxon>
        <taxon>Flavobacterium</taxon>
    </lineage>
</organism>
<keyword evidence="3" id="KW-1185">Reference proteome</keyword>
<dbReference type="PROSITE" id="PS50943">
    <property type="entry name" value="HTH_CROC1"/>
    <property type="match status" value="1"/>
</dbReference>
<protein>
    <recommendedName>
        <fullName evidence="1">HTH cro/C1-type domain-containing protein</fullName>
    </recommendedName>
</protein>
<sequence length="127" mass="14985">MVYSYKFSIIVLSENKKKMIKIKLLIKRLEKQLSQEEISDLVGMTQSTYSRKEKGITKITISEWTKIAKVLGVEKEEIFEPINPKIKLSNIIENGFMSNPSDIMEQINYLQKENFELKERLRNIENR</sequence>
<dbReference type="SMART" id="SM00530">
    <property type="entry name" value="HTH_XRE"/>
    <property type="match status" value="1"/>
</dbReference>
<name>A0ABM8KQA0_9FLAO</name>
<dbReference type="Proteomes" id="UP000474567">
    <property type="component" value="Unassembled WGS sequence"/>
</dbReference>
<evidence type="ECO:0000259" key="1">
    <source>
        <dbReference type="PROSITE" id="PS50943"/>
    </source>
</evidence>
<comment type="caution">
    <text evidence="2">The sequence shown here is derived from an EMBL/GenBank/DDBJ whole genome shotgun (WGS) entry which is preliminary data.</text>
</comment>
<dbReference type="SUPFAM" id="SSF47413">
    <property type="entry name" value="lambda repressor-like DNA-binding domains"/>
    <property type="match status" value="1"/>
</dbReference>
<proteinExistence type="predicted"/>
<dbReference type="InterPro" id="IPR001387">
    <property type="entry name" value="Cro/C1-type_HTH"/>
</dbReference>
<dbReference type="InterPro" id="IPR010982">
    <property type="entry name" value="Lambda_DNA-bd_dom_sf"/>
</dbReference>
<dbReference type="CDD" id="cd00093">
    <property type="entry name" value="HTH_XRE"/>
    <property type="match status" value="1"/>
</dbReference>
<reference evidence="2 3" key="1">
    <citation type="submission" date="2020-02" db="EMBL/GenBank/DDBJ databases">
        <authorList>
            <person name="Criscuolo A."/>
        </authorList>
    </citation>
    <scope>NUCLEOTIDE SEQUENCE [LARGE SCALE GENOMIC DNA]</scope>
    <source>
        <strain evidence="2">CECT7796</strain>
    </source>
</reference>
<accession>A0ABM8KQA0</accession>
<evidence type="ECO:0000313" key="2">
    <source>
        <dbReference type="EMBL" id="CAA9203429.1"/>
    </source>
</evidence>
<dbReference type="Gene3D" id="1.10.260.40">
    <property type="entry name" value="lambda repressor-like DNA-binding domains"/>
    <property type="match status" value="1"/>
</dbReference>
<evidence type="ECO:0000313" key="3">
    <source>
        <dbReference type="Proteomes" id="UP000474567"/>
    </source>
</evidence>
<dbReference type="Pfam" id="PF01381">
    <property type="entry name" value="HTH_3"/>
    <property type="match status" value="1"/>
</dbReference>
<dbReference type="EMBL" id="CADCST010000195">
    <property type="protein sequence ID" value="CAA9203429.1"/>
    <property type="molecule type" value="Genomic_DNA"/>
</dbReference>
<gene>
    <name evidence="2" type="ORF">FLACOL7796_04740</name>
</gene>
<feature type="domain" description="HTH cro/C1-type" evidence="1">
    <location>
        <begin position="24"/>
        <end position="78"/>
    </location>
</feature>